<protein>
    <submittedName>
        <fullName evidence="1">mRNA turnover protein 4 like protein</fullName>
    </submittedName>
</protein>
<dbReference type="InterPro" id="IPR043164">
    <property type="entry name" value="Ribosomal_uL10-like_insert_sf"/>
</dbReference>
<dbReference type="AlphaFoldDB" id="L9JEK4"/>
<dbReference type="STRING" id="246437.L9JEK4"/>
<gene>
    <name evidence="1" type="ORF">TREES_T100013426</name>
</gene>
<evidence type="ECO:0000313" key="1">
    <source>
        <dbReference type="EMBL" id="ELW47417.1"/>
    </source>
</evidence>
<dbReference type="EMBL" id="KB321114">
    <property type="protein sequence ID" value="ELW47417.1"/>
    <property type="molecule type" value="Genomic_DNA"/>
</dbReference>
<keyword evidence="2" id="KW-1185">Reference proteome</keyword>
<organism evidence="1 2">
    <name type="scientific">Tupaia chinensis</name>
    <name type="common">Chinese tree shrew</name>
    <name type="synonym">Tupaia belangeri chinensis</name>
    <dbReference type="NCBI Taxonomy" id="246437"/>
    <lineage>
        <taxon>Eukaryota</taxon>
        <taxon>Metazoa</taxon>
        <taxon>Chordata</taxon>
        <taxon>Craniata</taxon>
        <taxon>Vertebrata</taxon>
        <taxon>Euteleostomi</taxon>
        <taxon>Mammalia</taxon>
        <taxon>Eutheria</taxon>
        <taxon>Euarchontoglires</taxon>
        <taxon>Scandentia</taxon>
        <taxon>Tupaiidae</taxon>
        <taxon>Tupaia</taxon>
    </lineage>
</organism>
<name>L9JEK4_TUPCH</name>
<reference evidence="2" key="1">
    <citation type="submission" date="2012-07" db="EMBL/GenBank/DDBJ databases">
        <title>Genome of the Chinese tree shrew, a rising model animal genetically related to primates.</title>
        <authorList>
            <person name="Zhang G."/>
            <person name="Fan Y."/>
            <person name="Yao Y."/>
            <person name="Huang Z."/>
        </authorList>
    </citation>
    <scope>NUCLEOTIDE SEQUENCE [LARGE SCALE GENOMIC DNA]</scope>
</reference>
<sequence>MPKSKRDKNVSLTKTTKKGLERKQNLIEELRESVDMSAVVTLLSHYEVCREGDVLTPEQARILKLSGYQMAEFKVAMKYMWNDSLEGPSRWAMTCQRVHQSQQKTQRMMATTDGDSGLKAFRHVPGLEWTTRSPLWRGSCLLCHR</sequence>
<dbReference type="GO" id="GO:0006364">
    <property type="term" value="P:rRNA processing"/>
    <property type="evidence" value="ECO:0007669"/>
    <property type="project" value="TreeGrafter"/>
</dbReference>
<proteinExistence type="predicted"/>
<dbReference type="GO" id="GO:0030687">
    <property type="term" value="C:preribosome, large subunit precursor"/>
    <property type="evidence" value="ECO:0007669"/>
    <property type="project" value="TreeGrafter"/>
</dbReference>
<accession>L9JEK4</accession>
<dbReference type="GO" id="GO:0003723">
    <property type="term" value="F:RNA binding"/>
    <property type="evidence" value="ECO:0007669"/>
    <property type="project" value="TreeGrafter"/>
</dbReference>
<dbReference type="InParanoid" id="L9JEK4"/>
<dbReference type="PANTHER" id="PTHR45841">
    <property type="entry name" value="MRNA TURNOVER PROTEIN 4 MRTO4"/>
    <property type="match status" value="1"/>
</dbReference>
<reference evidence="2" key="2">
    <citation type="journal article" date="2013" name="Nat. Commun.">
        <title>Genome of the Chinese tree shrew.</title>
        <authorList>
            <person name="Fan Y."/>
            <person name="Huang Z.Y."/>
            <person name="Cao C.C."/>
            <person name="Chen C.S."/>
            <person name="Chen Y.X."/>
            <person name="Fan D.D."/>
            <person name="He J."/>
            <person name="Hou H.L."/>
            <person name="Hu L."/>
            <person name="Hu X.T."/>
            <person name="Jiang X.T."/>
            <person name="Lai R."/>
            <person name="Lang Y.S."/>
            <person name="Liang B."/>
            <person name="Liao S.G."/>
            <person name="Mu D."/>
            <person name="Ma Y.Y."/>
            <person name="Niu Y.Y."/>
            <person name="Sun X.Q."/>
            <person name="Xia J.Q."/>
            <person name="Xiao J."/>
            <person name="Xiong Z.Q."/>
            <person name="Xu L."/>
            <person name="Yang L."/>
            <person name="Zhang Y."/>
            <person name="Zhao W."/>
            <person name="Zhao X.D."/>
            <person name="Zheng Y.T."/>
            <person name="Zhou J.M."/>
            <person name="Zhu Y.B."/>
            <person name="Zhang G.J."/>
            <person name="Wang J."/>
            <person name="Yao Y.G."/>
        </authorList>
    </citation>
    <scope>NUCLEOTIDE SEQUENCE [LARGE SCALE GENOMIC DNA]</scope>
</reference>
<dbReference type="GO" id="GO:0042273">
    <property type="term" value="P:ribosomal large subunit biogenesis"/>
    <property type="evidence" value="ECO:0007669"/>
    <property type="project" value="TreeGrafter"/>
</dbReference>
<evidence type="ECO:0000313" key="2">
    <source>
        <dbReference type="Proteomes" id="UP000011518"/>
    </source>
</evidence>
<dbReference type="Gene3D" id="3.90.105.20">
    <property type="match status" value="1"/>
</dbReference>
<dbReference type="Proteomes" id="UP000011518">
    <property type="component" value="Unassembled WGS sequence"/>
</dbReference>
<dbReference type="InterPro" id="IPR051742">
    <property type="entry name" value="Ribosome_Assembly_uL10"/>
</dbReference>
<dbReference type="GO" id="GO:0005730">
    <property type="term" value="C:nucleolus"/>
    <property type="evidence" value="ECO:0007669"/>
    <property type="project" value="TreeGrafter"/>
</dbReference>
<dbReference type="GO" id="GO:0000956">
    <property type="term" value="P:nuclear-transcribed mRNA catabolic process"/>
    <property type="evidence" value="ECO:0007669"/>
    <property type="project" value="TreeGrafter"/>
</dbReference>
<dbReference type="PANTHER" id="PTHR45841:SF1">
    <property type="entry name" value="MRNA TURNOVER PROTEIN 4 HOMOLOG"/>
    <property type="match status" value="1"/>
</dbReference>